<dbReference type="FunFam" id="3.20.20.70:FF:000059">
    <property type="entry name" value="N-ethylmaleimide reductase, FMN-linked"/>
    <property type="match status" value="1"/>
</dbReference>
<dbReference type="InterPro" id="IPR045247">
    <property type="entry name" value="Oye-like"/>
</dbReference>
<dbReference type="OrthoDB" id="276546at2759"/>
<dbReference type="RefSeq" id="XP_012193649.1">
    <property type="nucleotide sequence ID" value="XM_012338259.1"/>
</dbReference>
<dbReference type="SUPFAM" id="SSF51395">
    <property type="entry name" value="FMN-linked oxidoreductases"/>
    <property type="match status" value="1"/>
</dbReference>
<dbReference type="Proteomes" id="UP000030745">
    <property type="component" value="Unassembled WGS sequence"/>
</dbReference>
<evidence type="ECO:0000259" key="5">
    <source>
        <dbReference type="Pfam" id="PF00724"/>
    </source>
</evidence>
<comment type="cofactor">
    <cofactor evidence="1">
        <name>FMN</name>
        <dbReference type="ChEBI" id="CHEBI:58210"/>
    </cofactor>
</comment>
<accession>A0A067D8H3</accession>
<dbReference type="CDD" id="cd02933">
    <property type="entry name" value="OYE_like_FMN"/>
    <property type="match status" value="1"/>
</dbReference>
<dbReference type="OMA" id="NCLDCWD"/>
<dbReference type="Gene3D" id="3.20.20.70">
    <property type="entry name" value="Aldolase class I"/>
    <property type="match status" value="1"/>
</dbReference>
<name>A0A067D8H3_SAPPC</name>
<dbReference type="GO" id="GO:0005829">
    <property type="term" value="C:cytosol"/>
    <property type="evidence" value="ECO:0007669"/>
    <property type="project" value="UniProtKB-ARBA"/>
</dbReference>
<sequence>MALFSPLTVGRLSLQHRVVLAPLTRYRAAAHDGDDESVPTPIMATYYAQRTSPGGLLISEATPICPEGRPNIAAPGIYSARHVAAWRPITDAVHANGGFIFLQMWHVGGSSHPVFDKKGRAPPSSAAVQFAGPPVNTPSGPQPRVVSRMLSTDEVQELISFYVRAATLSIEAGFDGVEIHGANGYILEQFLNDTLNSQRSDQYGGSLEKRIRLTVEVTKAVADAIGADRVGIRLSPFSAINGAYNSDPIGTYSALLEQLNPLGLAYVHLVEPRIAGGWDAEVLPDPSLINLKPFRSVYKGVLIVAGGYVGETAEAVVAEGQADAVAFGRHFISNPDLPYRLQHKKPLTPYNRATFYTKDHVGYTDYKTWLEEEAEKTKSA</sequence>
<gene>
    <name evidence="6" type="ORF">SPRG_00151</name>
</gene>
<dbReference type="PANTHER" id="PTHR22893">
    <property type="entry name" value="NADH OXIDOREDUCTASE-RELATED"/>
    <property type="match status" value="1"/>
</dbReference>
<feature type="domain" description="NADH:flavin oxidoreductase/NADH oxidase N-terminal" evidence="5">
    <location>
        <begin position="3"/>
        <end position="346"/>
    </location>
</feature>
<dbReference type="GO" id="GO:0010181">
    <property type="term" value="F:FMN binding"/>
    <property type="evidence" value="ECO:0007669"/>
    <property type="project" value="InterPro"/>
</dbReference>
<dbReference type="SMR" id="A0A067D8H3"/>
<reference evidence="6 7" key="1">
    <citation type="journal article" date="2013" name="PLoS Genet.">
        <title>Distinctive expansion of potential virulence genes in the genome of the oomycete fish pathogen Saprolegnia parasitica.</title>
        <authorList>
            <person name="Jiang R.H."/>
            <person name="de Bruijn I."/>
            <person name="Haas B.J."/>
            <person name="Belmonte R."/>
            <person name="Lobach L."/>
            <person name="Christie J."/>
            <person name="van den Ackerveken G."/>
            <person name="Bottin A."/>
            <person name="Bulone V."/>
            <person name="Diaz-Moreno S.M."/>
            <person name="Dumas B."/>
            <person name="Fan L."/>
            <person name="Gaulin E."/>
            <person name="Govers F."/>
            <person name="Grenville-Briggs L.J."/>
            <person name="Horner N.R."/>
            <person name="Levin J.Z."/>
            <person name="Mammella M."/>
            <person name="Meijer H.J."/>
            <person name="Morris P."/>
            <person name="Nusbaum C."/>
            <person name="Oome S."/>
            <person name="Phillips A.J."/>
            <person name="van Rooyen D."/>
            <person name="Rzeszutek E."/>
            <person name="Saraiva M."/>
            <person name="Secombes C.J."/>
            <person name="Seidl M.F."/>
            <person name="Snel B."/>
            <person name="Stassen J.H."/>
            <person name="Sykes S."/>
            <person name="Tripathy S."/>
            <person name="van den Berg H."/>
            <person name="Vega-Arreguin J.C."/>
            <person name="Wawra S."/>
            <person name="Young S.K."/>
            <person name="Zeng Q."/>
            <person name="Dieguez-Uribeondo J."/>
            <person name="Russ C."/>
            <person name="Tyler B.M."/>
            <person name="van West P."/>
        </authorList>
    </citation>
    <scope>NUCLEOTIDE SEQUENCE [LARGE SCALE GENOMIC DNA]</scope>
    <source>
        <strain evidence="6 7">CBS 223.65</strain>
    </source>
</reference>
<evidence type="ECO:0000313" key="7">
    <source>
        <dbReference type="Proteomes" id="UP000030745"/>
    </source>
</evidence>
<dbReference type="PANTHER" id="PTHR22893:SF91">
    <property type="entry name" value="NADPH DEHYDROGENASE 2-RELATED"/>
    <property type="match status" value="1"/>
</dbReference>
<feature type="region of interest" description="Disordered" evidence="4">
    <location>
        <begin position="122"/>
        <end position="141"/>
    </location>
</feature>
<dbReference type="Pfam" id="PF00724">
    <property type="entry name" value="Oxidored_FMN"/>
    <property type="match status" value="1"/>
</dbReference>
<keyword evidence="3" id="KW-0560">Oxidoreductase</keyword>
<proteinExistence type="inferred from homology"/>
<dbReference type="InterPro" id="IPR001155">
    <property type="entry name" value="OxRdtase_FMN_N"/>
</dbReference>
<protein>
    <recommendedName>
        <fullName evidence="5">NADH:flavin oxidoreductase/NADH oxidase N-terminal domain-containing protein</fullName>
    </recommendedName>
</protein>
<dbReference type="AlphaFoldDB" id="A0A067D8H3"/>
<dbReference type="GO" id="GO:0016628">
    <property type="term" value="F:oxidoreductase activity, acting on the CH-CH group of donors, NAD or NADP as acceptor"/>
    <property type="evidence" value="ECO:0007669"/>
    <property type="project" value="UniProtKB-ARBA"/>
</dbReference>
<organism evidence="6 7">
    <name type="scientific">Saprolegnia parasitica (strain CBS 223.65)</name>
    <dbReference type="NCBI Taxonomy" id="695850"/>
    <lineage>
        <taxon>Eukaryota</taxon>
        <taxon>Sar</taxon>
        <taxon>Stramenopiles</taxon>
        <taxon>Oomycota</taxon>
        <taxon>Saprolegniomycetes</taxon>
        <taxon>Saprolegniales</taxon>
        <taxon>Saprolegniaceae</taxon>
        <taxon>Saprolegnia</taxon>
    </lineage>
</organism>
<dbReference type="STRING" id="695850.A0A067D8H3"/>
<evidence type="ECO:0000313" key="6">
    <source>
        <dbReference type="EMBL" id="KDO35302.1"/>
    </source>
</evidence>
<dbReference type="InterPro" id="IPR013785">
    <property type="entry name" value="Aldolase_TIM"/>
</dbReference>
<keyword evidence="7" id="KW-1185">Reference proteome</keyword>
<evidence type="ECO:0000256" key="2">
    <source>
        <dbReference type="ARBA" id="ARBA00005979"/>
    </source>
</evidence>
<comment type="similarity">
    <text evidence="2">Belongs to the NADH:flavin oxidoreductase/NADH oxidase family.</text>
</comment>
<dbReference type="VEuPathDB" id="FungiDB:SPRG_00151"/>
<dbReference type="GeneID" id="24122804"/>
<evidence type="ECO:0000256" key="4">
    <source>
        <dbReference type="SAM" id="MobiDB-lite"/>
    </source>
</evidence>
<evidence type="ECO:0000256" key="3">
    <source>
        <dbReference type="ARBA" id="ARBA00023002"/>
    </source>
</evidence>
<dbReference type="KEGG" id="spar:SPRG_00151"/>
<evidence type="ECO:0000256" key="1">
    <source>
        <dbReference type="ARBA" id="ARBA00001917"/>
    </source>
</evidence>
<dbReference type="EMBL" id="KK583189">
    <property type="protein sequence ID" value="KDO35302.1"/>
    <property type="molecule type" value="Genomic_DNA"/>
</dbReference>